<dbReference type="EMBL" id="SNXS01000002">
    <property type="protein sequence ID" value="TDP72704.1"/>
    <property type="molecule type" value="Genomic_DNA"/>
</dbReference>
<keyword evidence="3" id="KW-1185">Reference proteome</keyword>
<organism evidence="2 3">
    <name type="scientific">Roseateles toxinivorans</name>
    <dbReference type="NCBI Taxonomy" id="270368"/>
    <lineage>
        <taxon>Bacteria</taxon>
        <taxon>Pseudomonadati</taxon>
        <taxon>Pseudomonadota</taxon>
        <taxon>Betaproteobacteria</taxon>
        <taxon>Burkholderiales</taxon>
        <taxon>Sphaerotilaceae</taxon>
        <taxon>Roseateles</taxon>
    </lineage>
</organism>
<evidence type="ECO:0000256" key="1">
    <source>
        <dbReference type="SAM" id="SignalP"/>
    </source>
</evidence>
<protein>
    <submittedName>
        <fullName evidence="2">Uncharacterized protein DUF4148</fullName>
    </submittedName>
</protein>
<comment type="caution">
    <text evidence="2">The sequence shown here is derived from an EMBL/GenBank/DDBJ whole genome shotgun (WGS) entry which is preliminary data.</text>
</comment>
<evidence type="ECO:0000313" key="2">
    <source>
        <dbReference type="EMBL" id="TDP72704.1"/>
    </source>
</evidence>
<proteinExistence type="predicted"/>
<dbReference type="AlphaFoldDB" id="A0A4V6PV66"/>
<gene>
    <name evidence="2" type="ORF">DES47_102449</name>
</gene>
<dbReference type="InParanoid" id="A0A4V6PV66"/>
<feature type="chain" id="PRO_5020421017" evidence="1">
    <location>
        <begin position="35"/>
        <end position="128"/>
    </location>
</feature>
<accession>A0A4V6PV66</accession>
<reference evidence="2 3" key="1">
    <citation type="submission" date="2019-03" db="EMBL/GenBank/DDBJ databases">
        <title>Genomic Encyclopedia of Type Strains, Phase IV (KMG-IV): sequencing the most valuable type-strain genomes for metagenomic binning, comparative biology and taxonomic classification.</title>
        <authorList>
            <person name="Goeker M."/>
        </authorList>
    </citation>
    <scope>NUCLEOTIDE SEQUENCE [LARGE SCALE GENOMIC DNA]</scope>
    <source>
        <strain evidence="2 3">DSM 16998</strain>
    </source>
</reference>
<dbReference type="RefSeq" id="WP_133700154.1">
    <property type="nucleotide sequence ID" value="NZ_SNXS01000002.1"/>
</dbReference>
<name>A0A4V6PV66_9BURK</name>
<evidence type="ECO:0000313" key="3">
    <source>
        <dbReference type="Proteomes" id="UP000295361"/>
    </source>
</evidence>
<dbReference type="OrthoDB" id="9153370at2"/>
<feature type="signal peptide" evidence="1">
    <location>
        <begin position="1"/>
        <end position="34"/>
    </location>
</feature>
<sequence length="128" mass="13455">MKFLKPISRSTLQFALTTTLALLGSLAMTQQAMAADAGKTRQAVQAELAQARADGTVARLAADTELAPPVKTFGGRSRAEVIAELVQARAEGMMASNNEADPFTTQNIAAARAENAARQEAKAGKPNR</sequence>
<keyword evidence="1" id="KW-0732">Signal</keyword>
<dbReference type="Proteomes" id="UP000295361">
    <property type="component" value="Unassembled WGS sequence"/>
</dbReference>